<dbReference type="PANTHER" id="PTHR43464">
    <property type="entry name" value="METHYLTRANSFERASE"/>
    <property type="match status" value="1"/>
</dbReference>
<dbReference type="GO" id="GO:0061542">
    <property type="term" value="F:3-demethylubiquinol 3-O-methyltransferase activity"/>
    <property type="evidence" value="ECO:0007669"/>
    <property type="project" value="UniProtKB-EC"/>
</dbReference>
<sequence length="225" mass="24299">MTAAPRSVVSYWNGRARAGYDAQPGQDPVRDVWSARITPLIADAVGARARILDIGCGTGFLARILAAAGHRVTGQDVSPGMLEVAAERAAEEHLRADWRVGEAERPPEGPFDAVVTRNVLWTLPAPDRAVRRWLDVLRPGGLLLVSDGRWGVAEVGDDVVRRRFDDSYAEASAALPLSEGLDFTTCAALVERAGLVDVTDRTALFDRVPYPSAPGFFLLTARAPR</sequence>
<dbReference type="PANTHER" id="PTHR43464:SF19">
    <property type="entry name" value="UBIQUINONE BIOSYNTHESIS O-METHYLTRANSFERASE, MITOCHONDRIAL"/>
    <property type="match status" value="1"/>
</dbReference>
<evidence type="ECO:0000256" key="2">
    <source>
        <dbReference type="ARBA" id="ARBA00022679"/>
    </source>
</evidence>
<keyword evidence="6" id="KW-1185">Reference proteome</keyword>
<comment type="caution">
    <text evidence="5">The sequence shown here is derived from an EMBL/GenBank/DDBJ whole genome shotgun (WGS) entry which is preliminary data.</text>
</comment>
<keyword evidence="3" id="KW-0949">S-adenosyl-L-methionine</keyword>
<dbReference type="Gene3D" id="3.40.50.150">
    <property type="entry name" value="Vaccinia Virus protein VP39"/>
    <property type="match status" value="1"/>
</dbReference>
<evidence type="ECO:0000313" key="5">
    <source>
        <dbReference type="EMBL" id="MFD0923014.1"/>
    </source>
</evidence>
<dbReference type="EMBL" id="JBHTIW010000027">
    <property type="protein sequence ID" value="MFD0923014.1"/>
    <property type="molecule type" value="Genomic_DNA"/>
</dbReference>
<proteinExistence type="predicted"/>
<accession>A0ABW3FYP7</accession>
<reference evidence="6" key="1">
    <citation type="journal article" date="2019" name="Int. J. Syst. Evol. Microbiol.">
        <title>The Global Catalogue of Microorganisms (GCM) 10K type strain sequencing project: providing services to taxonomists for standard genome sequencing and annotation.</title>
        <authorList>
            <consortium name="The Broad Institute Genomics Platform"/>
            <consortium name="The Broad Institute Genome Sequencing Center for Infectious Disease"/>
            <person name="Wu L."/>
            <person name="Ma J."/>
        </authorList>
    </citation>
    <scope>NUCLEOTIDE SEQUENCE [LARGE SCALE GENOMIC DNA]</scope>
    <source>
        <strain evidence="6">CCUG 56401</strain>
    </source>
</reference>
<dbReference type="Pfam" id="PF08241">
    <property type="entry name" value="Methyltransf_11"/>
    <property type="match status" value="1"/>
</dbReference>
<protein>
    <submittedName>
        <fullName evidence="5">Class I SAM-dependent methyltransferase</fullName>
        <ecNumber evidence="5">2.1.1.222</ecNumber>
        <ecNumber evidence="5">2.1.1.64</ecNumber>
    </submittedName>
</protein>
<name>A0ABW3FYP7_9PSEU</name>
<keyword evidence="1 5" id="KW-0489">Methyltransferase</keyword>
<dbReference type="GO" id="GO:0032259">
    <property type="term" value="P:methylation"/>
    <property type="evidence" value="ECO:0007669"/>
    <property type="project" value="UniProtKB-KW"/>
</dbReference>
<keyword evidence="2 5" id="KW-0808">Transferase</keyword>
<feature type="domain" description="Methyltransferase type 11" evidence="4">
    <location>
        <begin position="52"/>
        <end position="144"/>
    </location>
</feature>
<dbReference type="CDD" id="cd02440">
    <property type="entry name" value="AdoMet_MTases"/>
    <property type="match status" value="1"/>
</dbReference>
<dbReference type="InterPro" id="IPR029063">
    <property type="entry name" value="SAM-dependent_MTases_sf"/>
</dbReference>
<gene>
    <name evidence="5" type="ORF">ACFQ16_24990</name>
</gene>
<evidence type="ECO:0000256" key="3">
    <source>
        <dbReference type="ARBA" id="ARBA00022691"/>
    </source>
</evidence>
<evidence type="ECO:0000313" key="6">
    <source>
        <dbReference type="Proteomes" id="UP001597018"/>
    </source>
</evidence>
<dbReference type="Proteomes" id="UP001597018">
    <property type="component" value="Unassembled WGS sequence"/>
</dbReference>
<dbReference type="EC" id="2.1.1.64" evidence="5"/>
<evidence type="ECO:0000256" key="1">
    <source>
        <dbReference type="ARBA" id="ARBA00022603"/>
    </source>
</evidence>
<dbReference type="InterPro" id="IPR013216">
    <property type="entry name" value="Methyltransf_11"/>
</dbReference>
<dbReference type="RefSeq" id="WP_263252204.1">
    <property type="nucleotide sequence ID" value="NZ_BAABLT010000030.1"/>
</dbReference>
<dbReference type="SUPFAM" id="SSF53335">
    <property type="entry name" value="S-adenosyl-L-methionine-dependent methyltransferases"/>
    <property type="match status" value="1"/>
</dbReference>
<organism evidence="5 6">
    <name type="scientific">Saccharopolyspora rosea</name>
    <dbReference type="NCBI Taxonomy" id="524884"/>
    <lineage>
        <taxon>Bacteria</taxon>
        <taxon>Bacillati</taxon>
        <taxon>Actinomycetota</taxon>
        <taxon>Actinomycetes</taxon>
        <taxon>Pseudonocardiales</taxon>
        <taxon>Pseudonocardiaceae</taxon>
        <taxon>Saccharopolyspora</taxon>
    </lineage>
</organism>
<dbReference type="EC" id="2.1.1.222" evidence="5"/>
<dbReference type="GO" id="GO:0102208">
    <property type="term" value="F:2-polyprenyl-6-hydroxyphenol methylase activity"/>
    <property type="evidence" value="ECO:0007669"/>
    <property type="project" value="UniProtKB-EC"/>
</dbReference>
<evidence type="ECO:0000259" key="4">
    <source>
        <dbReference type="Pfam" id="PF08241"/>
    </source>
</evidence>